<dbReference type="EMBL" id="PUIO01000033">
    <property type="protein sequence ID" value="PQP21971.1"/>
    <property type="molecule type" value="Genomic_DNA"/>
</dbReference>
<protein>
    <submittedName>
        <fullName evidence="1">Uncharacterized protein</fullName>
    </submittedName>
</protein>
<evidence type="ECO:0000313" key="1">
    <source>
        <dbReference type="EMBL" id="PQP21971.1"/>
    </source>
</evidence>
<name>A0A2S8J4I4_RHOOP</name>
<comment type="caution">
    <text evidence="1">The sequence shown here is derived from an EMBL/GenBank/DDBJ whole genome shotgun (WGS) entry which is preliminary data.</text>
</comment>
<accession>A0A2S8J4I4</accession>
<dbReference type="Proteomes" id="UP000239290">
    <property type="component" value="Unassembled WGS sequence"/>
</dbReference>
<dbReference type="SUPFAM" id="SSF63829">
    <property type="entry name" value="Calcium-dependent phosphotriesterase"/>
    <property type="match status" value="1"/>
</dbReference>
<evidence type="ECO:0000313" key="2">
    <source>
        <dbReference type="Proteomes" id="UP000239290"/>
    </source>
</evidence>
<sequence length="377" mass="40687">MSTISAEDHEKLRADCELRARLTNDAYRIREIIPVGDRLYDPQIRWTDPDESVVISDIGGQAEPGFDPDAGHGAIFRLTESYDLEVVSPPGMHGAAGPMRPNKAPASFGEWGGHIFFVAQAAAGRAGAHKDHCVYRLDPADGIPHRFADMPPFGPIGDGVAGAGMTGAFGPEGSPHEGYFFVQSLLNCVVYRIDTAGNSEPYLTLAPPLVDRPMMPFLTFIAPDYAQWSAVSGDLIIAARATTYLEDGGTETNLIYWRVDPETRTVSEVTGVEWRAGIIAPDDFGPYGGHMFTVDEGSTNLLHTTIEELNASPLPYDGRIIRIAPDGSEHVFADTLQGGCTTLAFSKGRLIVASARKSYSTGQYHLPDGSVYEIALA</sequence>
<reference evidence="2" key="1">
    <citation type="submission" date="2018-02" db="EMBL/GenBank/DDBJ databases">
        <title>Draft genome sequencing of Rhodococcus opacus KU647198.</title>
        <authorList>
            <person name="Zheng B.-X."/>
        </authorList>
    </citation>
    <scope>NUCLEOTIDE SEQUENCE [LARGE SCALE GENOMIC DNA]</scope>
    <source>
        <strain evidence="2">04-OD7</strain>
    </source>
</reference>
<organism evidence="1 2">
    <name type="scientific">Rhodococcus opacus</name>
    <name type="common">Nocardia opaca</name>
    <dbReference type="NCBI Taxonomy" id="37919"/>
    <lineage>
        <taxon>Bacteria</taxon>
        <taxon>Bacillati</taxon>
        <taxon>Actinomycetota</taxon>
        <taxon>Actinomycetes</taxon>
        <taxon>Mycobacteriales</taxon>
        <taxon>Nocardiaceae</taxon>
        <taxon>Rhodococcus</taxon>
    </lineage>
</organism>
<proteinExistence type="predicted"/>
<dbReference type="AlphaFoldDB" id="A0A2S8J4I4"/>
<dbReference type="RefSeq" id="WP_105418413.1">
    <property type="nucleotide sequence ID" value="NZ_PUIO01000033.1"/>
</dbReference>
<gene>
    <name evidence="1" type="ORF">C5613_24855</name>
</gene>